<dbReference type="SUPFAM" id="SSF51215">
    <property type="entry name" value="Regulatory protein AraC"/>
    <property type="match status" value="1"/>
</dbReference>
<evidence type="ECO:0000313" key="6">
    <source>
        <dbReference type="Proteomes" id="UP000464314"/>
    </source>
</evidence>
<dbReference type="InterPro" id="IPR014710">
    <property type="entry name" value="RmlC-like_jellyroll"/>
</dbReference>
<keyword evidence="2" id="KW-0238">DNA-binding</keyword>
<gene>
    <name evidence="5" type="ORF">Ana3638_20700</name>
</gene>
<dbReference type="InterPro" id="IPR003313">
    <property type="entry name" value="AraC-bd"/>
</dbReference>
<evidence type="ECO:0000259" key="4">
    <source>
        <dbReference type="PROSITE" id="PS01124"/>
    </source>
</evidence>
<dbReference type="GO" id="GO:0003700">
    <property type="term" value="F:DNA-binding transcription factor activity"/>
    <property type="evidence" value="ECO:0007669"/>
    <property type="project" value="InterPro"/>
</dbReference>
<dbReference type="InterPro" id="IPR037923">
    <property type="entry name" value="HTH-like"/>
</dbReference>
<dbReference type="Proteomes" id="UP000464314">
    <property type="component" value="Chromosome"/>
</dbReference>
<evidence type="ECO:0000313" key="5">
    <source>
        <dbReference type="EMBL" id="QHQ62900.1"/>
    </source>
</evidence>
<dbReference type="AlphaFoldDB" id="A0A6P1TNS8"/>
<reference evidence="5 6" key="1">
    <citation type="submission" date="2020-01" db="EMBL/GenBank/DDBJ databases">
        <title>Genome analysis of Anaerocolumna sp. CBA3638.</title>
        <authorList>
            <person name="Kim J."/>
            <person name="Roh S.W."/>
        </authorList>
    </citation>
    <scope>NUCLEOTIDE SEQUENCE [LARGE SCALE GENOMIC DNA]</scope>
    <source>
        <strain evidence="5 6">CBA3638</strain>
    </source>
</reference>
<feature type="domain" description="HTH araC/xylS-type" evidence="4">
    <location>
        <begin position="178"/>
        <end position="275"/>
    </location>
</feature>
<dbReference type="PANTHER" id="PTHR43280:SF2">
    <property type="entry name" value="HTH-TYPE TRANSCRIPTIONAL REGULATOR EXSA"/>
    <property type="match status" value="1"/>
</dbReference>
<evidence type="ECO:0000256" key="2">
    <source>
        <dbReference type="ARBA" id="ARBA00023125"/>
    </source>
</evidence>
<dbReference type="Gene3D" id="1.10.10.60">
    <property type="entry name" value="Homeodomain-like"/>
    <property type="match status" value="2"/>
</dbReference>
<organism evidence="5 6">
    <name type="scientific">Anaerocolumna sedimenticola</name>
    <dbReference type="NCBI Taxonomy" id="2696063"/>
    <lineage>
        <taxon>Bacteria</taxon>
        <taxon>Bacillati</taxon>
        <taxon>Bacillota</taxon>
        <taxon>Clostridia</taxon>
        <taxon>Lachnospirales</taxon>
        <taxon>Lachnospiraceae</taxon>
        <taxon>Anaerocolumna</taxon>
    </lineage>
</organism>
<dbReference type="SMART" id="SM00342">
    <property type="entry name" value="HTH_ARAC"/>
    <property type="match status" value="1"/>
</dbReference>
<dbReference type="EMBL" id="CP048000">
    <property type="protein sequence ID" value="QHQ62900.1"/>
    <property type="molecule type" value="Genomic_DNA"/>
</dbReference>
<name>A0A6P1TNS8_9FIRM</name>
<dbReference type="InterPro" id="IPR009057">
    <property type="entry name" value="Homeodomain-like_sf"/>
</dbReference>
<accession>A0A6P1TNS8</accession>
<dbReference type="Pfam" id="PF12833">
    <property type="entry name" value="HTH_18"/>
    <property type="match status" value="1"/>
</dbReference>
<dbReference type="Gene3D" id="2.60.120.10">
    <property type="entry name" value="Jelly Rolls"/>
    <property type="match status" value="1"/>
</dbReference>
<keyword evidence="6" id="KW-1185">Reference proteome</keyword>
<evidence type="ECO:0000256" key="3">
    <source>
        <dbReference type="ARBA" id="ARBA00023163"/>
    </source>
</evidence>
<dbReference type="SUPFAM" id="SSF46689">
    <property type="entry name" value="Homeodomain-like"/>
    <property type="match status" value="2"/>
</dbReference>
<proteinExistence type="predicted"/>
<dbReference type="InterPro" id="IPR018060">
    <property type="entry name" value="HTH_AraC"/>
</dbReference>
<dbReference type="RefSeq" id="WP_161839722.1">
    <property type="nucleotide sequence ID" value="NZ_CP048000.1"/>
</dbReference>
<sequence length="281" mass="32436">MGILAEIKTDRVMFSYTESEETNKDYYLHCHNYYELYYFIDGDVDYLVEGRQYHLTPHSILLLTPNVFHGVKVNSTKPYLRLALHFLPDILSMERRHLLLSSYPAMEKHSEKKVYYQDPEQYRIYSFFESLIECSKLEPELQKELLPIYMEALLSQVTVMSHLIQSDSGNGSSPNTISKIIAYLNQHLTDSITLDKISEEFYISKHHLNKVFRKATGTTVGDYLLHKRIIYAQQLLINGHTASDAASESGFGDYSAFYRAYSKIIGHSPLQDRGVLPSLVK</sequence>
<evidence type="ECO:0000256" key="1">
    <source>
        <dbReference type="ARBA" id="ARBA00023015"/>
    </source>
</evidence>
<protein>
    <submittedName>
        <fullName evidence="5">Helix-turn-helix domain-containing protein</fullName>
    </submittedName>
</protein>
<keyword evidence="1" id="KW-0805">Transcription regulation</keyword>
<dbReference type="PROSITE" id="PS01124">
    <property type="entry name" value="HTH_ARAC_FAMILY_2"/>
    <property type="match status" value="1"/>
</dbReference>
<dbReference type="Pfam" id="PF02311">
    <property type="entry name" value="AraC_binding"/>
    <property type="match status" value="1"/>
</dbReference>
<dbReference type="KEGG" id="anr:Ana3638_20700"/>
<keyword evidence="3" id="KW-0804">Transcription</keyword>
<dbReference type="PANTHER" id="PTHR43280">
    <property type="entry name" value="ARAC-FAMILY TRANSCRIPTIONAL REGULATOR"/>
    <property type="match status" value="1"/>
</dbReference>
<dbReference type="GO" id="GO:0043565">
    <property type="term" value="F:sequence-specific DNA binding"/>
    <property type="evidence" value="ECO:0007669"/>
    <property type="project" value="InterPro"/>
</dbReference>